<sequence>MEIVLRNWMVIGYGCRAQCFCYSTLKIDFKILYQFNGSSQTSVIYKLKAGKTAFNRLKTTYETEMKIREVCRVCPLLLQTSDE</sequence>
<dbReference type="AlphaFoldDB" id="A0A0V0U3H9"/>
<reference evidence="1 2" key="1">
    <citation type="submission" date="2015-01" db="EMBL/GenBank/DDBJ databases">
        <title>Evolution of Trichinella species and genotypes.</title>
        <authorList>
            <person name="Korhonen P.K."/>
            <person name="Edoardo P."/>
            <person name="Giuseppe L.R."/>
            <person name="Gasser R.B."/>
        </authorList>
    </citation>
    <scope>NUCLEOTIDE SEQUENCE [LARGE SCALE GENOMIC DNA]</scope>
    <source>
        <strain evidence="1">ISS417</strain>
    </source>
</reference>
<accession>A0A0V0U3H9</accession>
<comment type="caution">
    <text evidence="1">The sequence shown here is derived from an EMBL/GenBank/DDBJ whole genome shotgun (WGS) entry which is preliminary data.</text>
</comment>
<proteinExistence type="predicted"/>
<protein>
    <submittedName>
        <fullName evidence="1">Uncharacterized protein</fullName>
    </submittedName>
</protein>
<dbReference type="EMBL" id="JYDJ01000068">
    <property type="protein sequence ID" value="KRX45823.1"/>
    <property type="molecule type" value="Genomic_DNA"/>
</dbReference>
<name>A0A0V0U3H9_9BILA</name>
<gene>
    <name evidence="1" type="ORF">T05_13685</name>
</gene>
<organism evidence="1 2">
    <name type="scientific">Trichinella murrelli</name>
    <dbReference type="NCBI Taxonomy" id="144512"/>
    <lineage>
        <taxon>Eukaryota</taxon>
        <taxon>Metazoa</taxon>
        <taxon>Ecdysozoa</taxon>
        <taxon>Nematoda</taxon>
        <taxon>Enoplea</taxon>
        <taxon>Dorylaimia</taxon>
        <taxon>Trichinellida</taxon>
        <taxon>Trichinellidae</taxon>
        <taxon>Trichinella</taxon>
    </lineage>
</organism>
<keyword evidence="2" id="KW-1185">Reference proteome</keyword>
<evidence type="ECO:0000313" key="2">
    <source>
        <dbReference type="Proteomes" id="UP000055048"/>
    </source>
</evidence>
<dbReference type="Proteomes" id="UP000055048">
    <property type="component" value="Unassembled WGS sequence"/>
</dbReference>
<evidence type="ECO:0000313" key="1">
    <source>
        <dbReference type="EMBL" id="KRX45823.1"/>
    </source>
</evidence>